<evidence type="ECO:0000313" key="1">
    <source>
        <dbReference type="EMBL" id="KAJ9089748.1"/>
    </source>
</evidence>
<comment type="caution">
    <text evidence="1">The sequence shown here is derived from an EMBL/GenBank/DDBJ whole genome shotgun (WGS) entry which is preliminary data.</text>
</comment>
<reference evidence="1" key="1">
    <citation type="submission" date="2022-04" db="EMBL/GenBank/DDBJ databases">
        <title>Genome of the entomopathogenic fungus Entomophthora muscae.</title>
        <authorList>
            <person name="Elya C."/>
            <person name="Lovett B.R."/>
            <person name="Lee E."/>
            <person name="Macias A.M."/>
            <person name="Hajek A.E."/>
            <person name="De Bivort B.L."/>
            <person name="Kasson M.T."/>
            <person name="De Fine Licht H.H."/>
            <person name="Stajich J.E."/>
        </authorList>
    </citation>
    <scope>NUCLEOTIDE SEQUENCE</scope>
    <source>
        <strain evidence="1">Berkeley</strain>
    </source>
</reference>
<proteinExistence type="predicted"/>
<gene>
    <name evidence="1" type="ORF">DSO57_1009499</name>
</gene>
<dbReference type="EMBL" id="QTSX02000030">
    <property type="protein sequence ID" value="KAJ9089748.1"/>
    <property type="molecule type" value="Genomic_DNA"/>
</dbReference>
<dbReference type="Proteomes" id="UP001165960">
    <property type="component" value="Unassembled WGS sequence"/>
</dbReference>
<protein>
    <submittedName>
        <fullName evidence="1">Uncharacterized protein</fullName>
    </submittedName>
</protein>
<evidence type="ECO:0000313" key="2">
    <source>
        <dbReference type="Proteomes" id="UP001165960"/>
    </source>
</evidence>
<keyword evidence="2" id="KW-1185">Reference proteome</keyword>
<organism evidence="1 2">
    <name type="scientific">Entomophthora muscae</name>
    <dbReference type="NCBI Taxonomy" id="34485"/>
    <lineage>
        <taxon>Eukaryota</taxon>
        <taxon>Fungi</taxon>
        <taxon>Fungi incertae sedis</taxon>
        <taxon>Zoopagomycota</taxon>
        <taxon>Entomophthoromycotina</taxon>
        <taxon>Entomophthoromycetes</taxon>
        <taxon>Entomophthorales</taxon>
        <taxon>Entomophthoraceae</taxon>
        <taxon>Entomophthora</taxon>
    </lineage>
</organism>
<accession>A0ACC2USD7</accession>
<sequence>MIGVPIFFGSNSKWKAASITAAASFITQLLGATFAYLLFKVYWNSIIAGVLFLFAASILINTVFSGMLPLARQYDPEDKYCTIWLCTGVAAFIVLTSIVHEDSVCH</sequence>
<name>A0ACC2USD7_9FUNG</name>